<proteinExistence type="predicted"/>
<reference evidence="1 2" key="1">
    <citation type="journal article" date="2008" name="Nature">
        <title>The genome of the model beetle and pest Tribolium castaneum.</title>
        <authorList>
            <consortium name="Tribolium Genome Sequencing Consortium"/>
            <person name="Richards S."/>
            <person name="Gibbs R.A."/>
            <person name="Weinstock G.M."/>
            <person name="Brown S.J."/>
            <person name="Denell R."/>
            <person name="Beeman R.W."/>
            <person name="Gibbs R."/>
            <person name="Beeman R.W."/>
            <person name="Brown S.J."/>
            <person name="Bucher G."/>
            <person name="Friedrich M."/>
            <person name="Grimmelikhuijzen C.J."/>
            <person name="Klingler M."/>
            <person name="Lorenzen M."/>
            <person name="Richards S."/>
            <person name="Roth S."/>
            <person name="Schroder R."/>
            <person name="Tautz D."/>
            <person name="Zdobnov E.M."/>
            <person name="Muzny D."/>
            <person name="Gibbs R.A."/>
            <person name="Weinstock G.M."/>
            <person name="Attaway T."/>
            <person name="Bell S."/>
            <person name="Buhay C.J."/>
            <person name="Chandrabose M.N."/>
            <person name="Chavez D."/>
            <person name="Clerk-Blankenburg K.P."/>
            <person name="Cree A."/>
            <person name="Dao M."/>
            <person name="Davis C."/>
            <person name="Chacko J."/>
            <person name="Dinh H."/>
            <person name="Dugan-Rocha S."/>
            <person name="Fowler G."/>
            <person name="Garner T.T."/>
            <person name="Garnes J."/>
            <person name="Gnirke A."/>
            <person name="Hawes A."/>
            <person name="Hernandez J."/>
            <person name="Hines S."/>
            <person name="Holder M."/>
            <person name="Hume J."/>
            <person name="Jhangiani S.N."/>
            <person name="Joshi V."/>
            <person name="Khan Z.M."/>
            <person name="Jackson L."/>
            <person name="Kovar C."/>
            <person name="Kowis A."/>
            <person name="Lee S."/>
            <person name="Lewis L.R."/>
            <person name="Margolis J."/>
            <person name="Morgan M."/>
            <person name="Nazareth L.V."/>
            <person name="Nguyen N."/>
            <person name="Okwuonu G."/>
            <person name="Parker D."/>
            <person name="Richards S."/>
            <person name="Ruiz S.J."/>
            <person name="Santibanez J."/>
            <person name="Savard J."/>
            <person name="Scherer S.E."/>
            <person name="Schneider B."/>
            <person name="Sodergren E."/>
            <person name="Tautz D."/>
            <person name="Vattahil S."/>
            <person name="Villasana D."/>
            <person name="White C.S."/>
            <person name="Wright R."/>
            <person name="Park Y."/>
            <person name="Beeman R.W."/>
            <person name="Lord J."/>
            <person name="Oppert B."/>
            <person name="Lorenzen M."/>
            <person name="Brown S."/>
            <person name="Wang L."/>
            <person name="Savard J."/>
            <person name="Tautz D."/>
            <person name="Richards S."/>
            <person name="Weinstock G."/>
            <person name="Gibbs R.A."/>
            <person name="Liu Y."/>
            <person name="Worley K."/>
            <person name="Weinstock G."/>
            <person name="Elsik C.G."/>
            <person name="Reese J.T."/>
            <person name="Elhaik E."/>
            <person name="Landan G."/>
            <person name="Graur D."/>
            <person name="Arensburger P."/>
            <person name="Atkinson P."/>
            <person name="Beeman R.W."/>
            <person name="Beidler J."/>
            <person name="Brown S.J."/>
            <person name="Demuth J.P."/>
            <person name="Drury D.W."/>
            <person name="Du Y.Z."/>
            <person name="Fujiwara H."/>
            <person name="Lorenzen M."/>
            <person name="Maselli V."/>
            <person name="Osanai M."/>
            <person name="Park Y."/>
            <person name="Robertson H.M."/>
            <person name="Tu Z."/>
            <person name="Wang J.J."/>
            <person name="Wang S."/>
            <person name="Richards S."/>
            <person name="Song H."/>
            <person name="Zhang L."/>
            <person name="Sodergren E."/>
            <person name="Werner D."/>
            <person name="Stanke M."/>
            <person name="Morgenstern B."/>
            <person name="Solovyev V."/>
            <person name="Kosarev P."/>
            <person name="Brown G."/>
            <person name="Chen H.C."/>
            <person name="Ermolaeva O."/>
            <person name="Hlavina W."/>
            <person name="Kapustin Y."/>
            <person name="Kiryutin B."/>
            <person name="Kitts P."/>
            <person name="Maglott D."/>
            <person name="Pruitt K."/>
            <person name="Sapojnikov V."/>
            <person name="Souvorov A."/>
            <person name="Mackey A.J."/>
            <person name="Waterhouse R.M."/>
            <person name="Wyder S."/>
            <person name="Zdobnov E.M."/>
            <person name="Zdobnov E.M."/>
            <person name="Wyder S."/>
            <person name="Kriventseva E.V."/>
            <person name="Kadowaki T."/>
            <person name="Bork P."/>
            <person name="Aranda M."/>
            <person name="Bao R."/>
            <person name="Beermann A."/>
            <person name="Berns N."/>
            <person name="Bolognesi R."/>
            <person name="Bonneton F."/>
            <person name="Bopp D."/>
            <person name="Brown S.J."/>
            <person name="Bucher G."/>
            <person name="Butts T."/>
            <person name="Chaumot A."/>
            <person name="Denell R.E."/>
            <person name="Ferrier D.E."/>
            <person name="Friedrich M."/>
            <person name="Gordon C.M."/>
            <person name="Jindra M."/>
            <person name="Klingler M."/>
            <person name="Lan Q."/>
            <person name="Lattorff H.M."/>
            <person name="Laudet V."/>
            <person name="von Levetsow C."/>
            <person name="Liu Z."/>
            <person name="Lutz R."/>
            <person name="Lynch J.A."/>
            <person name="da Fonseca R.N."/>
            <person name="Posnien N."/>
            <person name="Reuter R."/>
            <person name="Roth S."/>
            <person name="Savard J."/>
            <person name="Schinko J.B."/>
            <person name="Schmitt C."/>
            <person name="Schoppmeier M."/>
            <person name="Schroder R."/>
            <person name="Shippy T.D."/>
            <person name="Simonnet F."/>
            <person name="Marques-Souza H."/>
            <person name="Tautz D."/>
            <person name="Tomoyasu Y."/>
            <person name="Trauner J."/>
            <person name="Van der Zee M."/>
            <person name="Vervoort M."/>
            <person name="Wittkopp N."/>
            <person name="Wimmer E.A."/>
            <person name="Yang X."/>
            <person name="Jones A.K."/>
            <person name="Sattelle D.B."/>
            <person name="Ebert P.R."/>
            <person name="Nelson D."/>
            <person name="Scott J.G."/>
            <person name="Beeman R.W."/>
            <person name="Muthukrishnan S."/>
            <person name="Kramer K.J."/>
            <person name="Arakane Y."/>
            <person name="Beeman R.W."/>
            <person name="Zhu Q."/>
            <person name="Hogenkamp D."/>
            <person name="Dixit R."/>
            <person name="Oppert B."/>
            <person name="Jiang H."/>
            <person name="Zou Z."/>
            <person name="Marshall J."/>
            <person name="Elpidina E."/>
            <person name="Vinokurov K."/>
            <person name="Oppert C."/>
            <person name="Zou Z."/>
            <person name="Evans J."/>
            <person name="Lu Z."/>
            <person name="Zhao P."/>
            <person name="Sumathipala N."/>
            <person name="Altincicek B."/>
            <person name="Vilcinskas A."/>
            <person name="Williams M."/>
            <person name="Hultmark D."/>
            <person name="Hetru C."/>
            <person name="Jiang H."/>
            <person name="Grimmelikhuijzen C.J."/>
            <person name="Hauser F."/>
            <person name="Cazzamali G."/>
            <person name="Williamson M."/>
            <person name="Park Y."/>
            <person name="Li B."/>
            <person name="Tanaka Y."/>
            <person name="Predel R."/>
            <person name="Neupert S."/>
            <person name="Schachtner J."/>
            <person name="Verleyen P."/>
            <person name="Raible F."/>
            <person name="Bork P."/>
            <person name="Friedrich M."/>
            <person name="Walden K.K."/>
            <person name="Robertson H.M."/>
            <person name="Angeli S."/>
            <person name="Foret S."/>
            <person name="Bucher G."/>
            <person name="Schuetz S."/>
            <person name="Maleszka R."/>
            <person name="Wimmer E.A."/>
            <person name="Beeman R.W."/>
            <person name="Lorenzen M."/>
            <person name="Tomoyasu Y."/>
            <person name="Miller S.C."/>
            <person name="Grossmann D."/>
            <person name="Bucher G."/>
        </authorList>
    </citation>
    <scope>NUCLEOTIDE SEQUENCE [LARGE SCALE GENOMIC DNA]</scope>
    <source>
        <strain evidence="1 2">Georgia GA2</strain>
    </source>
</reference>
<reference evidence="1 2" key="2">
    <citation type="journal article" date="2010" name="Nucleic Acids Res.">
        <title>BeetleBase in 2010: revisions to provide comprehensive genomic information for Tribolium castaneum.</title>
        <authorList>
            <person name="Kim H.S."/>
            <person name="Murphy T."/>
            <person name="Xia J."/>
            <person name="Caragea D."/>
            <person name="Park Y."/>
            <person name="Beeman R.W."/>
            <person name="Lorenzen M.D."/>
            <person name="Butcher S."/>
            <person name="Manak J.R."/>
            <person name="Brown S.J."/>
        </authorList>
    </citation>
    <scope>GENOME REANNOTATION</scope>
    <source>
        <strain evidence="1 2">Georgia GA2</strain>
    </source>
</reference>
<evidence type="ECO:0000313" key="2">
    <source>
        <dbReference type="Proteomes" id="UP000007266"/>
    </source>
</evidence>
<evidence type="ECO:0000313" key="1">
    <source>
        <dbReference type="EMBL" id="KYB27126.1"/>
    </source>
</evidence>
<protein>
    <submittedName>
        <fullName evidence="1">Uncharacterized protein</fullName>
    </submittedName>
</protein>
<organism evidence="1 2">
    <name type="scientific">Tribolium castaneum</name>
    <name type="common">Red flour beetle</name>
    <dbReference type="NCBI Taxonomy" id="7070"/>
    <lineage>
        <taxon>Eukaryota</taxon>
        <taxon>Metazoa</taxon>
        <taxon>Ecdysozoa</taxon>
        <taxon>Arthropoda</taxon>
        <taxon>Hexapoda</taxon>
        <taxon>Insecta</taxon>
        <taxon>Pterygota</taxon>
        <taxon>Neoptera</taxon>
        <taxon>Endopterygota</taxon>
        <taxon>Coleoptera</taxon>
        <taxon>Polyphaga</taxon>
        <taxon>Cucujiformia</taxon>
        <taxon>Tenebrionidae</taxon>
        <taxon>Tenebrionidae incertae sedis</taxon>
        <taxon>Tribolium</taxon>
    </lineage>
</organism>
<sequence>MRSNFAVKCATAESSQLIPDDFTPKIKINISLEMCLSVQLPYVY</sequence>
<accession>A0A139WGU8</accession>
<dbReference type="AlphaFoldDB" id="A0A139WGU8"/>
<keyword evidence="2" id="KW-1185">Reference proteome</keyword>
<dbReference type="Proteomes" id="UP000007266">
    <property type="component" value="Linkage group 6"/>
</dbReference>
<gene>
    <name evidence="1" type="primary">AUGUSTUS-3.0.2_33323</name>
    <name evidence="1" type="ORF">TcasGA2_TC033323</name>
</gene>
<dbReference type="EMBL" id="KQ971344">
    <property type="protein sequence ID" value="KYB27126.1"/>
    <property type="molecule type" value="Genomic_DNA"/>
</dbReference>
<dbReference type="InParanoid" id="A0A139WGU8"/>
<name>A0A139WGU8_TRICA</name>